<comment type="subcellular location">
    <subcellularLocation>
        <location evidence="1">Nucleus</location>
    </subcellularLocation>
</comment>
<dbReference type="GO" id="GO:0000981">
    <property type="term" value="F:DNA-binding transcription factor activity, RNA polymerase II-specific"/>
    <property type="evidence" value="ECO:0007669"/>
    <property type="project" value="InterPro"/>
</dbReference>
<evidence type="ECO:0000313" key="10">
    <source>
        <dbReference type="EMBL" id="KAK4231298.1"/>
    </source>
</evidence>
<dbReference type="InterPro" id="IPR013087">
    <property type="entry name" value="Znf_C2H2_type"/>
</dbReference>
<evidence type="ECO:0000256" key="5">
    <source>
        <dbReference type="ARBA" id="ARBA00022833"/>
    </source>
</evidence>
<protein>
    <submittedName>
        <fullName evidence="10">Fungal-specific transcription factor domain-containing protein</fullName>
    </submittedName>
</protein>
<feature type="domain" description="C2H2-type" evidence="9">
    <location>
        <begin position="230"/>
        <end position="257"/>
    </location>
</feature>
<dbReference type="GO" id="GO:0000785">
    <property type="term" value="C:chromatin"/>
    <property type="evidence" value="ECO:0007669"/>
    <property type="project" value="TreeGrafter"/>
</dbReference>
<keyword evidence="11" id="KW-1185">Reference proteome</keyword>
<gene>
    <name evidence="10" type="ORF">QBC38DRAFT_244055</name>
</gene>
<accession>A0AAN7BX68</accession>
<dbReference type="PANTHER" id="PTHR40626">
    <property type="entry name" value="MIP31509P"/>
    <property type="match status" value="1"/>
</dbReference>
<dbReference type="EMBL" id="MU865293">
    <property type="protein sequence ID" value="KAK4231298.1"/>
    <property type="molecule type" value="Genomic_DNA"/>
</dbReference>
<dbReference type="CDD" id="cd12148">
    <property type="entry name" value="fungal_TF_MHR"/>
    <property type="match status" value="1"/>
</dbReference>
<evidence type="ECO:0000313" key="11">
    <source>
        <dbReference type="Proteomes" id="UP001301958"/>
    </source>
</evidence>
<dbReference type="PROSITE" id="PS50157">
    <property type="entry name" value="ZINC_FINGER_C2H2_2"/>
    <property type="match status" value="1"/>
</dbReference>
<dbReference type="PROSITE" id="PS00028">
    <property type="entry name" value="ZINC_FINGER_C2H2_1"/>
    <property type="match status" value="1"/>
</dbReference>
<dbReference type="PANTHER" id="PTHR40626:SF12">
    <property type="entry name" value="RFEC"/>
    <property type="match status" value="1"/>
</dbReference>
<evidence type="ECO:0000256" key="2">
    <source>
        <dbReference type="ARBA" id="ARBA00022723"/>
    </source>
</evidence>
<dbReference type="GO" id="GO:0006351">
    <property type="term" value="P:DNA-templated transcription"/>
    <property type="evidence" value="ECO:0007669"/>
    <property type="project" value="InterPro"/>
</dbReference>
<reference evidence="10" key="1">
    <citation type="journal article" date="2023" name="Mol. Phylogenet. Evol.">
        <title>Genome-scale phylogeny and comparative genomics of the fungal order Sordariales.</title>
        <authorList>
            <person name="Hensen N."/>
            <person name="Bonometti L."/>
            <person name="Westerberg I."/>
            <person name="Brannstrom I.O."/>
            <person name="Guillou S."/>
            <person name="Cros-Aarteil S."/>
            <person name="Calhoun S."/>
            <person name="Haridas S."/>
            <person name="Kuo A."/>
            <person name="Mondo S."/>
            <person name="Pangilinan J."/>
            <person name="Riley R."/>
            <person name="LaButti K."/>
            <person name="Andreopoulos B."/>
            <person name="Lipzen A."/>
            <person name="Chen C."/>
            <person name="Yan M."/>
            <person name="Daum C."/>
            <person name="Ng V."/>
            <person name="Clum A."/>
            <person name="Steindorff A."/>
            <person name="Ohm R.A."/>
            <person name="Martin F."/>
            <person name="Silar P."/>
            <person name="Natvig D.O."/>
            <person name="Lalanne C."/>
            <person name="Gautier V."/>
            <person name="Ament-Velasquez S.L."/>
            <person name="Kruys A."/>
            <person name="Hutchinson M.I."/>
            <person name="Powell A.J."/>
            <person name="Barry K."/>
            <person name="Miller A.N."/>
            <person name="Grigoriev I.V."/>
            <person name="Debuchy R."/>
            <person name="Gladieux P."/>
            <person name="Hiltunen Thoren M."/>
            <person name="Johannesson H."/>
        </authorList>
    </citation>
    <scope>NUCLEOTIDE SEQUENCE</scope>
    <source>
        <strain evidence="10">CBS 990.96</strain>
    </source>
</reference>
<keyword evidence="5" id="KW-0862">Zinc</keyword>
<reference evidence="10" key="2">
    <citation type="submission" date="2023-05" db="EMBL/GenBank/DDBJ databases">
        <authorList>
            <consortium name="Lawrence Berkeley National Laboratory"/>
            <person name="Steindorff A."/>
            <person name="Hensen N."/>
            <person name="Bonometti L."/>
            <person name="Westerberg I."/>
            <person name="Brannstrom I.O."/>
            <person name="Guillou S."/>
            <person name="Cros-Aarteil S."/>
            <person name="Calhoun S."/>
            <person name="Haridas S."/>
            <person name="Kuo A."/>
            <person name="Mondo S."/>
            <person name="Pangilinan J."/>
            <person name="Riley R."/>
            <person name="Labutti K."/>
            <person name="Andreopoulos B."/>
            <person name="Lipzen A."/>
            <person name="Chen C."/>
            <person name="Yanf M."/>
            <person name="Daum C."/>
            <person name="Ng V."/>
            <person name="Clum A."/>
            <person name="Ohm R."/>
            <person name="Martin F."/>
            <person name="Silar P."/>
            <person name="Natvig D."/>
            <person name="Lalanne C."/>
            <person name="Gautier V."/>
            <person name="Ament-Velasquez S.L."/>
            <person name="Kruys A."/>
            <person name="Hutchinson M.I."/>
            <person name="Powell A.J."/>
            <person name="Barry K."/>
            <person name="Miller A.N."/>
            <person name="Grigoriev I.V."/>
            <person name="Debuchy R."/>
            <person name="Gladieux P."/>
            <person name="Thoren M.H."/>
            <person name="Johannesson H."/>
        </authorList>
    </citation>
    <scope>NUCLEOTIDE SEQUENCE</scope>
    <source>
        <strain evidence="10">CBS 990.96</strain>
    </source>
</reference>
<feature type="compositionally biased region" description="Basic and acidic residues" evidence="8">
    <location>
        <begin position="461"/>
        <end position="470"/>
    </location>
</feature>
<dbReference type="SUPFAM" id="SSF57667">
    <property type="entry name" value="beta-beta-alpha zinc fingers"/>
    <property type="match status" value="1"/>
</dbReference>
<keyword evidence="3" id="KW-0677">Repeat</keyword>
<evidence type="ECO:0000256" key="4">
    <source>
        <dbReference type="ARBA" id="ARBA00022771"/>
    </source>
</evidence>
<dbReference type="InterPro" id="IPR051059">
    <property type="entry name" value="VerF-like"/>
</dbReference>
<dbReference type="Gene3D" id="3.30.160.60">
    <property type="entry name" value="Classic Zinc Finger"/>
    <property type="match status" value="2"/>
</dbReference>
<evidence type="ECO:0000256" key="7">
    <source>
        <dbReference type="PROSITE-ProRule" id="PRU00042"/>
    </source>
</evidence>
<dbReference type="InterPro" id="IPR036236">
    <property type="entry name" value="Znf_C2H2_sf"/>
</dbReference>
<keyword evidence="2" id="KW-0479">Metal-binding</keyword>
<dbReference type="Proteomes" id="UP001301958">
    <property type="component" value="Unassembled WGS sequence"/>
</dbReference>
<feature type="compositionally biased region" description="Low complexity" evidence="8">
    <location>
        <begin position="58"/>
        <end position="87"/>
    </location>
</feature>
<keyword evidence="6" id="KW-0539">Nucleus</keyword>
<feature type="region of interest" description="Disordered" evidence="8">
    <location>
        <begin position="18"/>
        <end position="226"/>
    </location>
</feature>
<feature type="compositionally biased region" description="Polar residues" evidence="8">
    <location>
        <begin position="168"/>
        <end position="179"/>
    </location>
</feature>
<feature type="region of interest" description="Disordered" evidence="8">
    <location>
        <begin position="368"/>
        <end position="389"/>
    </location>
</feature>
<organism evidence="10 11">
    <name type="scientific">Podospora fimiseda</name>
    <dbReference type="NCBI Taxonomy" id="252190"/>
    <lineage>
        <taxon>Eukaryota</taxon>
        <taxon>Fungi</taxon>
        <taxon>Dikarya</taxon>
        <taxon>Ascomycota</taxon>
        <taxon>Pezizomycotina</taxon>
        <taxon>Sordariomycetes</taxon>
        <taxon>Sordariomycetidae</taxon>
        <taxon>Sordariales</taxon>
        <taxon>Podosporaceae</taxon>
        <taxon>Podospora</taxon>
    </lineage>
</organism>
<evidence type="ECO:0000259" key="9">
    <source>
        <dbReference type="PROSITE" id="PS50157"/>
    </source>
</evidence>
<feature type="region of interest" description="Disordered" evidence="8">
    <location>
        <begin position="454"/>
        <end position="481"/>
    </location>
</feature>
<dbReference type="InterPro" id="IPR007219">
    <property type="entry name" value="XnlR_reg_dom"/>
</dbReference>
<evidence type="ECO:0000256" key="1">
    <source>
        <dbReference type="ARBA" id="ARBA00004123"/>
    </source>
</evidence>
<dbReference type="GO" id="GO:0008270">
    <property type="term" value="F:zinc ion binding"/>
    <property type="evidence" value="ECO:0007669"/>
    <property type="project" value="UniProtKB-KW"/>
</dbReference>
<feature type="compositionally biased region" description="Polar residues" evidence="8">
    <location>
        <begin position="118"/>
        <end position="133"/>
    </location>
</feature>
<evidence type="ECO:0000256" key="8">
    <source>
        <dbReference type="SAM" id="MobiDB-lite"/>
    </source>
</evidence>
<feature type="compositionally biased region" description="Low complexity" evidence="8">
    <location>
        <begin position="201"/>
        <end position="217"/>
    </location>
</feature>
<dbReference type="AlphaFoldDB" id="A0AAN7BX68"/>
<evidence type="ECO:0000256" key="3">
    <source>
        <dbReference type="ARBA" id="ARBA00022737"/>
    </source>
</evidence>
<comment type="caution">
    <text evidence="10">The sequence shown here is derived from an EMBL/GenBank/DDBJ whole genome shotgun (WGS) entry which is preliminary data.</text>
</comment>
<evidence type="ECO:0000256" key="6">
    <source>
        <dbReference type="ARBA" id="ARBA00023242"/>
    </source>
</evidence>
<proteinExistence type="predicted"/>
<dbReference type="GO" id="GO:0000978">
    <property type="term" value="F:RNA polymerase II cis-regulatory region sequence-specific DNA binding"/>
    <property type="evidence" value="ECO:0007669"/>
    <property type="project" value="InterPro"/>
</dbReference>
<sequence>MEGLPNGSANVINASAASYPSHSAVSQHPIQHHHHQSSGVPPQTLPPLQPNNPGMQQPPSYANYPPHPPRTSSTPNTPGTTNNMNNSYPPPPQQSAGRGTGYPMMNNNPYPPQPYPGASSTMLPQTTTASSHPQPIAPAPSPGVRAPPVLRPMPASGVMSQGGMPSPYGQSSLMPQNSMIPEGGDQPTHVVGSQGRRGILPSAPGRPAAPAPGTTQAKNQIPQKDADGKFPCPHCTKTYLHAKHLKRHLLRHTGDRPYMCVLCRDTFSRSDILKRHFIKCSVRRGNPTGASHLSHPQAHVKKNAAAQAKAMGGEGDANHIHNGMNNMSGEGMVHPFGLISASDGMNNMPNDQSQLSRSSSINRIDDANRDRRSMTGSVMGASTRPGSFDQTYNGGEVANINPQLANYSMPQNQNGMPMFAGSNTTDWSQMFPPGSQHHPPPINMYYPNNEKGQKQTAIKPEPNHSPERAVGHPGATTTDSTVFPIRGISTPPYPNAYQQLSSKLIRFLDPQDSNVTSFLQPGYIHQLLDGYLHFHAYFPFLHVSSFCVLDAHDGLVSAMCCIGACYTGFIPAVQIRKLMDLTSSAIESSSSMLSSVSQNPRCNVKFDWSSFDSSTIYLEELQAILLVQILFTWHGTAAHREEAQRNWHLIVSLVRNATLFALIENDAFRSSVHQAELGLIRHPTFDQFDWSRWIEQEKRIRTMYLIFMHDVALGLYFNCVPQVDPLEIYLPLPADDAVWNATSSFDCAEMLGLYNNQRTAAINPGGTHGSRCPDLRSALNDLLDHNPRMQHASFNIHGKIIVIHAILQVMRQSQLRHNVDSLGQLQRFSPVNSWSIGSAGVLTPNDSARATPIEDNVIGAQIERTLSKALETFKVIWDWDIRTQVLSSVGASPEHMMSKRGIYFYWMAKYLVKHTRVKDLCLASDHRCVWILSMMKRIKDWDLLGGNLEEMGSLGAADEGHGLEGITLDITMVFQPFPWLDKSPGYSTAQFQGATDRINKI</sequence>
<keyword evidence="4 7" id="KW-0863">Zinc-finger</keyword>
<name>A0AAN7BX68_9PEZI</name>
<dbReference type="Pfam" id="PF04082">
    <property type="entry name" value="Fungal_trans"/>
    <property type="match status" value="1"/>
</dbReference>
<dbReference type="GO" id="GO:0005634">
    <property type="term" value="C:nucleus"/>
    <property type="evidence" value="ECO:0007669"/>
    <property type="project" value="UniProtKB-SubCell"/>
</dbReference>